<comment type="caution">
    <text evidence="1">The sequence shown here is derived from an EMBL/GenBank/DDBJ whole genome shotgun (WGS) entry which is preliminary data.</text>
</comment>
<organism evidence="1 2">
    <name type="scientific">Thermohalobacter berrensis</name>
    <dbReference type="NCBI Taxonomy" id="99594"/>
    <lineage>
        <taxon>Bacteria</taxon>
        <taxon>Bacillati</taxon>
        <taxon>Bacillota</taxon>
        <taxon>Tissierellia</taxon>
        <taxon>Tissierellales</taxon>
        <taxon>Thermohalobacteraceae</taxon>
        <taxon>Thermohalobacter</taxon>
    </lineage>
</organism>
<name>A0A419T592_9FIRM</name>
<protein>
    <submittedName>
        <fullName evidence="1">Uncharacterized protein</fullName>
    </submittedName>
</protein>
<sequence length="161" mass="19316">MPYLTIRQIRHEMCMNKLKELGCKVVSVHDVMFIVQYSLDDYKIEYLYHITPDNKYYLERIRPYVVSAGVFDSEEEVVKIIEIDIKQFRNAKNSRNFESFIEVDKEISKAVRAFEDLFLYYNISSEDTKLIKKQIDNFLKLLNDVKNKSKRVFFEKDPESF</sequence>
<evidence type="ECO:0000313" key="2">
    <source>
        <dbReference type="Proteomes" id="UP000284177"/>
    </source>
</evidence>
<dbReference type="AlphaFoldDB" id="A0A419T592"/>
<reference evidence="1 2" key="1">
    <citation type="submission" date="2016-08" db="EMBL/GenBank/DDBJ databases">
        <title>Novel Firmicutes and Novel Genomes.</title>
        <authorList>
            <person name="Poppleton D.I."/>
            <person name="Gribaldo S."/>
        </authorList>
    </citation>
    <scope>NUCLEOTIDE SEQUENCE [LARGE SCALE GENOMIC DNA]</scope>
    <source>
        <strain evidence="1 2">CTT3</strain>
    </source>
</reference>
<dbReference type="EMBL" id="MCIB01000010">
    <property type="protein sequence ID" value="RKD32568.1"/>
    <property type="molecule type" value="Genomic_DNA"/>
</dbReference>
<dbReference type="OrthoDB" id="2057137at2"/>
<dbReference type="RefSeq" id="WP_120168425.1">
    <property type="nucleotide sequence ID" value="NZ_MCIB01000010.1"/>
</dbReference>
<keyword evidence="2" id="KW-1185">Reference proteome</keyword>
<evidence type="ECO:0000313" key="1">
    <source>
        <dbReference type="EMBL" id="RKD32568.1"/>
    </source>
</evidence>
<accession>A0A419T592</accession>
<dbReference type="Proteomes" id="UP000284177">
    <property type="component" value="Unassembled WGS sequence"/>
</dbReference>
<proteinExistence type="predicted"/>
<gene>
    <name evidence="1" type="ORF">BET03_10860</name>
</gene>